<evidence type="ECO:0000256" key="13">
    <source>
        <dbReference type="ARBA" id="ARBA00031543"/>
    </source>
</evidence>
<evidence type="ECO:0000256" key="11">
    <source>
        <dbReference type="ARBA" id="ARBA00023136"/>
    </source>
</evidence>
<feature type="transmembrane region" description="Helical" evidence="15">
    <location>
        <begin position="25"/>
        <end position="50"/>
    </location>
</feature>
<evidence type="ECO:0000256" key="12">
    <source>
        <dbReference type="ARBA" id="ARBA00031017"/>
    </source>
</evidence>
<dbReference type="UniPathway" id="UPA00222"/>
<evidence type="ECO:0000256" key="5">
    <source>
        <dbReference type="ARBA" id="ARBA00012699"/>
    </source>
</evidence>
<keyword evidence="7" id="KW-0328">Glycosyltransferase</keyword>
<keyword evidence="8" id="KW-0808">Transferase</keyword>
<evidence type="ECO:0000313" key="17">
    <source>
        <dbReference type="Proteomes" id="UP000326924"/>
    </source>
</evidence>
<evidence type="ECO:0000256" key="6">
    <source>
        <dbReference type="ARBA" id="ARBA00019988"/>
    </source>
</evidence>
<accession>A0A5J5F748</accession>
<evidence type="ECO:0000256" key="7">
    <source>
        <dbReference type="ARBA" id="ARBA00022676"/>
    </source>
</evidence>
<dbReference type="GO" id="GO:0016020">
    <property type="term" value="C:membrane"/>
    <property type="evidence" value="ECO:0007669"/>
    <property type="project" value="UniProtKB-SubCell"/>
</dbReference>
<evidence type="ECO:0000313" key="16">
    <source>
        <dbReference type="EMBL" id="KAA8912421.1"/>
    </source>
</evidence>
<dbReference type="EC" id="2.4.1.80" evidence="5"/>
<comment type="pathway">
    <text evidence="3">Sphingolipid metabolism.</text>
</comment>
<keyword evidence="9 15" id="KW-0812">Transmembrane</keyword>
<comment type="pathway">
    <text evidence="2">Lipid metabolism; sphingolipid metabolism.</text>
</comment>
<keyword evidence="11 15" id="KW-0472">Membrane</keyword>
<dbReference type="Gene3D" id="3.90.550.10">
    <property type="entry name" value="Spore Coat Polysaccharide Biosynthesis Protein SpsA, Chain A"/>
    <property type="match status" value="1"/>
</dbReference>
<evidence type="ECO:0000256" key="2">
    <source>
        <dbReference type="ARBA" id="ARBA00004760"/>
    </source>
</evidence>
<dbReference type="InParanoid" id="A0A5J5F748"/>
<evidence type="ECO:0000256" key="8">
    <source>
        <dbReference type="ARBA" id="ARBA00022679"/>
    </source>
</evidence>
<keyword evidence="17" id="KW-1185">Reference proteome</keyword>
<gene>
    <name evidence="16" type="ORF">FN846DRAFT_903562</name>
</gene>
<evidence type="ECO:0000256" key="1">
    <source>
        <dbReference type="ARBA" id="ARBA00004141"/>
    </source>
</evidence>
<dbReference type="Pfam" id="PF13506">
    <property type="entry name" value="Glyco_transf_21"/>
    <property type="match status" value="1"/>
</dbReference>
<evidence type="ECO:0000256" key="4">
    <source>
        <dbReference type="ARBA" id="ARBA00006739"/>
    </source>
</evidence>
<sequence length="514" mass="58014">MPVFASAIPVPSDPTNSESHSDSAWHIPILLGYVALGWYLLNWSVMALGYTRIFQKYSKPLPPPKPASEAEVPFVSILRPIKGYDPNLDICLSSTCLLDYPRSKFELVFCVASPTDTAIPVINHVLEQYPEMNARLSVGEEDVGPNPKIRNLSKAYREAVGDIVWVLDCNIWVPPGTLRRSVELLEGSKTNPGYKLVHHLPIAVDITNTKSYAGGSRSPTSPTGTSFSLLLAKDSDEFGESSWLSRILTFGGGRMEESFLSSSHAKFYTAINTLKVAPCVVGKSEMFRRSHLAEVTQDGEKSGLLYFSDYICEDHRISEKLFLNLVDDEVSGKRKWGKHGFGDDLVFQPLQDMAVRDYLARRTRWIRVRKYETLSATIAESMTESITCSLIGSYAATTVPFIASRIGSTWVIFGCCWLLSMCFWAFCDRMLFNFIHSYKCTTMDQSSPNFIVDKKGRKLGQWALQWVGREMFAFPLWCCALWPGPINWRGRLYRIRWSDTKVEEIGVDGHKRRD</sequence>
<organism evidence="16 17">
    <name type="scientific">Sphaerosporella brunnea</name>
    <dbReference type="NCBI Taxonomy" id="1250544"/>
    <lineage>
        <taxon>Eukaryota</taxon>
        <taxon>Fungi</taxon>
        <taxon>Dikarya</taxon>
        <taxon>Ascomycota</taxon>
        <taxon>Pezizomycotina</taxon>
        <taxon>Pezizomycetes</taxon>
        <taxon>Pezizales</taxon>
        <taxon>Pyronemataceae</taxon>
        <taxon>Sphaerosporella</taxon>
    </lineage>
</organism>
<dbReference type="GO" id="GO:0008120">
    <property type="term" value="F:ceramide glucosyltransferase activity"/>
    <property type="evidence" value="ECO:0007669"/>
    <property type="project" value="UniProtKB-EC"/>
</dbReference>
<keyword evidence="10 15" id="KW-1133">Transmembrane helix</keyword>
<dbReference type="PANTHER" id="PTHR12726">
    <property type="entry name" value="CERAMIDE GLUCOSYLTRANSFERASE"/>
    <property type="match status" value="1"/>
</dbReference>
<dbReference type="InterPro" id="IPR025993">
    <property type="entry name" value="Ceramide_glucosylTrfase"/>
</dbReference>
<evidence type="ECO:0000256" key="15">
    <source>
        <dbReference type="SAM" id="Phobius"/>
    </source>
</evidence>
<evidence type="ECO:0000256" key="10">
    <source>
        <dbReference type="ARBA" id="ARBA00022989"/>
    </source>
</evidence>
<comment type="subcellular location">
    <subcellularLocation>
        <location evidence="1">Membrane</location>
        <topology evidence="1">Multi-pass membrane protein</topology>
    </subcellularLocation>
</comment>
<dbReference type="PANTHER" id="PTHR12726:SF0">
    <property type="entry name" value="CERAMIDE GLUCOSYLTRANSFERASE"/>
    <property type="match status" value="1"/>
</dbReference>
<dbReference type="SUPFAM" id="SSF53448">
    <property type="entry name" value="Nucleotide-diphospho-sugar transferases"/>
    <property type="match status" value="1"/>
</dbReference>
<comment type="similarity">
    <text evidence="4">Belongs to the glycosyltransferase 2 family.</text>
</comment>
<evidence type="ECO:0000256" key="3">
    <source>
        <dbReference type="ARBA" id="ARBA00004991"/>
    </source>
</evidence>
<comment type="caution">
    <text evidence="16">The sequence shown here is derived from an EMBL/GenBank/DDBJ whole genome shotgun (WGS) entry which is preliminary data.</text>
</comment>
<feature type="transmembrane region" description="Helical" evidence="15">
    <location>
        <begin position="408"/>
        <end position="427"/>
    </location>
</feature>
<evidence type="ECO:0000256" key="9">
    <source>
        <dbReference type="ARBA" id="ARBA00022692"/>
    </source>
</evidence>
<dbReference type="Proteomes" id="UP000326924">
    <property type="component" value="Unassembled WGS sequence"/>
</dbReference>
<dbReference type="EMBL" id="VXIS01000024">
    <property type="protein sequence ID" value="KAA8912421.1"/>
    <property type="molecule type" value="Genomic_DNA"/>
</dbReference>
<protein>
    <recommendedName>
        <fullName evidence="6">Ceramide glucosyltransferase</fullName>
        <ecNumber evidence="5">2.4.1.80</ecNumber>
    </recommendedName>
    <alternativeName>
        <fullName evidence="13">Glucosylceramide synthase</fullName>
    </alternativeName>
    <alternativeName>
        <fullName evidence="14">UDP-glucose ceramide glucosyltransferase</fullName>
    </alternativeName>
    <alternativeName>
        <fullName evidence="12">UDP-glucose:N-acylsphingosine D-glucosyltransferase</fullName>
    </alternativeName>
</protein>
<reference evidence="16 17" key="1">
    <citation type="submission" date="2019-09" db="EMBL/GenBank/DDBJ databases">
        <title>Draft genome of the ectomycorrhizal ascomycete Sphaerosporella brunnea.</title>
        <authorList>
            <consortium name="DOE Joint Genome Institute"/>
            <person name="Benucci G.M."/>
            <person name="Marozzi G."/>
            <person name="Antonielli L."/>
            <person name="Sanchez S."/>
            <person name="Marco P."/>
            <person name="Wang X."/>
            <person name="Falini L.B."/>
            <person name="Barry K."/>
            <person name="Haridas S."/>
            <person name="Lipzen A."/>
            <person name="Labutti K."/>
            <person name="Grigoriev I.V."/>
            <person name="Murat C."/>
            <person name="Martin F."/>
            <person name="Albertini E."/>
            <person name="Donnini D."/>
            <person name="Bonito G."/>
        </authorList>
    </citation>
    <scope>NUCLEOTIDE SEQUENCE [LARGE SCALE GENOMIC DNA]</scope>
    <source>
        <strain evidence="16 17">Sb_GMNB300</strain>
    </source>
</reference>
<dbReference type="GO" id="GO:0006679">
    <property type="term" value="P:glucosylceramide biosynthetic process"/>
    <property type="evidence" value="ECO:0007669"/>
    <property type="project" value="TreeGrafter"/>
</dbReference>
<dbReference type="AlphaFoldDB" id="A0A5J5F748"/>
<dbReference type="InterPro" id="IPR029044">
    <property type="entry name" value="Nucleotide-diphossugar_trans"/>
</dbReference>
<dbReference type="OrthoDB" id="1483400at2759"/>
<name>A0A5J5F748_9PEZI</name>
<evidence type="ECO:0000256" key="14">
    <source>
        <dbReference type="ARBA" id="ARBA00032575"/>
    </source>
</evidence>
<proteinExistence type="inferred from homology"/>